<dbReference type="EMBL" id="CADCWL010000056">
    <property type="protein sequence ID" value="CAA9557216.1"/>
    <property type="molecule type" value="Genomic_DNA"/>
</dbReference>
<proteinExistence type="predicted"/>
<evidence type="ECO:0000313" key="2">
    <source>
        <dbReference type="EMBL" id="CAA9557216.1"/>
    </source>
</evidence>
<feature type="non-terminal residue" evidence="2">
    <location>
        <position position="59"/>
    </location>
</feature>
<sequence>WTRRSSNALAVIRRPSPAVGERRAGLRLPAPAAAERERSAVARSPFGHAVPSPRRRLAN</sequence>
<evidence type="ECO:0000256" key="1">
    <source>
        <dbReference type="SAM" id="MobiDB-lite"/>
    </source>
</evidence>
<protein>
    <submittedName>
        <fullName evidence="2">Uncharacterized protein</fullName>
    </submittedName>
</protein>
<reference evidence="2" key="1">
    <citation type="submission" date="2020-02" db="EMBL/GenBank/DDBJ databases">
        <authorList>
            <person name="Meier V. D."/>
        </authorList>
    </citation>
    <scope>NUCLEOTIDE SEQUENCE</scope>
    <source>
        <strain evidence="2">AVDCRST_MAG19</strain>
    </source>
</reference>
<name>A0A6J4UUY3_9BACT</name>
<organism evidence="2">
    <name type="scientific">uncultured Thermomicrobiales bacterium</name>
    <dbReference type="NCBI Taxonomy" id="1645740"/>
    <lineage>
        <taxon>Bacteria</taxon>
        <taxon>Pseudomonadati</taxon>
        <taxon>Thermomicrobiota</taxon>
        <taxon>Thermomicrobia</taxon>
        <taxon>Thermomicrobiales</taxon>
        <taxon>environmental samples</taxon>
    </lineage>
</organism>
<dbReference type="AlphaFoldDB" id="A0A6J4UUY3"/>
<feature type="non-terminal residue" evidence="2">
    <location>
        <position position="1"/>
    </location>
</feature>
<accession>A0A6J4UUY3</accession>
<feature type="region of interest" description="Disordered" evidence="1">
    <location>
        <begin position="16"/>
        <end position="59"/>
    </location>
</feature>
<gene>
    <name evidence="2" type="ORF">AVDCRST_MAG19-1333</name>
</gene>